<feature type="transmembrane region" description="Helical" evidence="7">
    <location>
        <begin position="299"/>
        <end position="320"/>
    </location>
</feature>
<evidence type="ECO:0000256" key="2">
    <source>
        <dbReference type="ARBA" id="ARBA00007430"/>
    </source>
</evidence>
<keyword evidence="9" id="KW-1185">Reference proteome</keyword>
<feature type="transmembrane region" description="Helical" evidence="7">
    <location>
        <begin position="59"/>
        <end position="78"/>
    </location>
</feature>
<evidence type="ECO:0000256" key="3">
    <source>
        <dbReference type="ARBA" id="ARBA00022475"/>
    </source>
</evidence>
<evidence type="ECO:0000256" key="5">
    <source>
        <dbReference type="ARBA" id="ARBA00022989"/>
    </source>
</evidence>
<evidence type="ECO:0000256" key="6">
    <source>
        <dbReference type="ARBA" id="ARBA00023136"/>
    </source>
</evidence>
<keyword evidence="3" id="KW-1003">Cell membrane</keyword>
<dbReference type="KEGG" id="adin:H7849_05975"/>
<name>A0A7G8BLS4_9BACT</name>
<gene>
    <name evidence="8" type="ORF">H7849_05975</name>
</gene>
<feature type="transmembrane region" description="Helical" evidence="7">
    <location>
        <begin position="374"/>
        <end position="391"/>
    </location>
</feature>
<feature type="transmembrane region" description="Helical" evidence="7">
    <location>
        <begin position="126"/>
        <end position="150"/>
    </location>
</feature>
<feature type="transmembrane region" description="Helical" evidence="7">
    <location>
        <begin position="423"/>
        <end position="448"/>
    </location>
</feature>
<feature type="transmembrane region" description="Helical" evidence="7">
    <location>
        <begin position="183"/>
        <end position="206"/>
    </location>
</feature>
<evidence type="ECO:0000256" key="1">
    <source>
        <dbReference type="ARBA" id="ARBA00004651"/>
    </source>
</evidence>
<dbReference type="RefSeq" id="WP_186744968.1">
    <property type="nucleotide sequence ID" value="NZ_CP060394.1"/>
</dbReference>
<reference evidence="8 9" key="1">
    <citation type="submission" date="2020-08" db="EMBL/GenBank/DDBJ databases">
        <title>Edaphobacter telluris sp. nov. and Acidobacterium dinghuensis sp. nov., two acidobacteria isolated from forest soil.</title>
        <authorList>
            <person name="Fu J."/>
            <person name="Qiu L."/>
        </authorList>
    </citation>
    <scope>NUCLEOTIDE SEQUENCE [LARGE SCALE GENOMIC DNA]</scope>
    <source>
        <strain evidence="8">4Y35</strain>
    </source>
</reference>
<dbReference type="InterPro" id="IPR050833">
    <property type="entry name" value="Poly_Biosynth_Transport"/>
</dbReference>
<keyword evidence="5 7" id="KW-1133">Transmembrane helix</keyword>
<feature type="transmembrane region" description="Helical" evidence="7">
    <location>
        <begin position="340"/>
        <end position="362"/>
    </location>
</feature>
<dbReference type="AlphaFoldDB" id="A0A7G8BLS4"/>
<accession>A0A7G8BLS4</accession>
<feature type="transmembrane region" description="Helical" evidence="7">
    <location>
        <begin position="27"/>
        <end position="52"/>
    </location>
</feature>
<dbReference type="EMBL" id="CP060394">
    <property type="protein sequence ID" value="QNI33494.1"/>
    <property type="molecule type" value="Genomic_DNA"/>
</dbReference>
<evidence type="ECO:0000313" key="9">
    <source>
        <dbReference type="Proteomes" id="UP000515312"/>
    </source>
</evidence>
<proteinExistence type="inferred from homology"/>
<keyword evidence="6 7" id="KW-0472">Membrane</keyword>
<dbReference type="PANTHER" id="PTHR30250">
    <property type="entry name" value="PST FAMILY PREDICTED COLANIC ACID TRANSPORTER"/>
    <property type="match status" value="1"/>
</dbReference>
<comment type="similarity">
    <text evidence="2">Belongs to the polysaccharide synthase family.</text>
</comment>
<evidence type="ECO:0000313" key="8">
    <source>
        <dbReference type="EMBL" id="QNI33494.1"/>
    </source>
</evidence>
<dbReference type="GO" id="GO:0005886">
    <property type="term" value="C:plasma membrane"/>
    <property type="evidence" value="ECO:0007669"/>
    <property type="project" value="UniProtKB-SubCell"/>
</dbReference>
<feature type="transmembrane region" description="Helical" evidence="7">
    <location>
        <begin position="98"/>
        <end position="119"/>
    </location>
</feature>
<organism evidence="8 9">
    <name type="scientific">Alloacidobacterium dinghuense</name>
    <dbReference type="NCBI Taxonomy" id="2763107"/>
    <lineage>
        <taxon>Bacteria</taxon>
        <taxon>Pseudomonadati</taxon>
        <taxon>Acidobacteriota</taxon>
        <taxon>Terriglobia</taxon>
        <taxon>Terriglobales</taxon>
        <taxon>Acidobacteriaceae</taxon>
        <taxon>Alloacidobacterium</taxon>
    </lineage>
</organism>
<evidence type="ECO:0000256" key="4">
    <source>
        <dbReference type="ARBA" id="ARBA00022692"/>
    </source>
</evidence>
<feature type="transmembrane region" description="Helical" evidence="7">
    <location>
        <begin position="397"/>
        <end position="416"/>
    </location>
</feature>
<keyword evidence="4 7" id="KW-0812">Transmembrane</keyword>
<comment type="subcellular location">
    <subcellularLocation>
        <location evidence="1">Cell membrane</location>
        <topology evidence="1">Multi-pass membrane protein</topology>
    </subcellularLocation>
</comment>
<dbReference type="CDD" id="cd13127">
    <property type="entry name" value="MATE_tuaB_like"/>
    <property type="match status" value="1"/>
</dbReference>
<dbReference type="Proteomes" id="UP000515312">
    <property type="component" value="Chromosome"/>
</dbReference>
<dbReference type="Pfam" id="PF13440">
    <property type="entry name" value="Polysacc_synt_3"/>
    <property type="match status" value="1"/>
</dbReference>
<evidence type="ECO:0000256" key="7">
    <source>
        <dbReference type="SAM" id="Phobius"/>
    </source>
</evidence>
<feature type="transmembrane region" description="Helical" evidence="7">
    <location>
        <begin position="468"/>
        <end position="490"/>
    </location>
</feature>
<dbReference type="PANTHER" id="PTHR30250:SF10">
    <property type="entry name" value="LIPOPOLYSACCHARIDE BIOSYNTHESIS PROTEIN WZXC"/>
    <property type="match status" value="1"/>
</dbReference>
<sequence>MIPFDASGTFYPRAGSHELRRLAVRGAAATVSASGLALVAQLVSTVILARLLTPADFGVVAMVTTFSLLVASFGLNGFTEAVIQFEGVDHYTASNLFWLNSAAGVVLAIAFKAAGAMLVRFYGNPLVANVATGLSVGVFIAAVSVIHLALLKRGMRFAATSTNDVVGRVANTAVSILLALRGWGYWALVAGIISQQLSVTIGAWWLCRWVPSLPRRTGKTGAMVWFAAKVYGQFSVSYSMLNLDNLLVGWQFNAVALGFYKKAYDLFALSASQLTAPLNNVALASLSRLNQDHVRFRRYLANSLGIIAFVGMGMSANLTLAGKGVVRLVLGSQWSQSGRIFELFGPGIGVMLLCSTVGWIHLSVGKPERWLRWTVFQLAATACLFLLALPWGPEGVAAAWSISFWTLLIPGFWYAGRPIRFGLSALIAPTWRYVVAALVAGLITAAIIRGTPVWGTPSGTGAALEAIVIISALFVTLYLGAVILLHWGLAPLRQLTSLLRELTPLSKPAAEAVEEYK</sequence>
<protein>
    <submittedName>
        <fullName evidence="8">Lipopolysaccharide biosynthesis protein</fullName>
    </submittedName>
</protein>